<evidence type="ECO:0000256" key="1">
    <source>
        <dbReference type="ARBA" id="ARBA00001957"/>
    </source>
</evidence>
<dbReference type="SUPFAM" id="SSF52777">
    <property type="entry name" value="CoA-dependent acyltransferases"/>
    <property type="match status" value="4"/>
</dbReference>
<dbReference type="GO" id="GO:0016746">
    <property type="term" value="F:acyltransferase activity"/>
    <property type="evidence" value="ECO:0007669"/>
    <property type="project" value="InterPro"/>
</dbReference>
<evidence type="ECO:0000256" key="5">
    <source>
        <dbReference type="SAM" id="MobiDB-lite"/>
    </source>
</evidence>
<dbReference type="GO" id="GO:0008610">
    <property type="term" value="P:lipid biosynthetic process"/>
    <property type="evidence" value="ECO:0007669"/>
    <property type="project" value="UniProtKB-ARBA"/>
</dbReference>
<reference evidence="8 9" key="1">
    <citation type="submission" date="2018-07" db="EMBL/GenBank/DDBJ databases">
        <authorList>
            <person name="Ye Y."/>
        </authorList>
    </citation>
    <scope>NUCLEOTIDE SEQUENCE [LARGE SCALE GENOMIC DNA]</scope>
    <source>
        <strain evidence="9">H14(2018)</strain>
    </source>
</reference>
<dbReference type="Gene3D" id="3.40.50.980">
    <property type="match status" value="2"/>
</dbReference>
<dbReference type="GO" id="GO:0016491">
    <property type="term" value="F:oxidoreductase activity"/>
    <property type="evidence" value="ECO:0007669"/>
    <property type="project" value="InterPro"/>
</dbReference>
<evidence type="ECO:0000256" key="3">
    <source>
        <dbReference type="ARBA" id="ARBA00022553"/>
    </source>
</evidence>
<keyword evidence="2" id="KW-0596">Phosphopantetheine</keyword>
<feature type="domain" description="Ketosynthase family 3 (KS3)" evidence="7">
    <location>
        <begin position="1769"/>
        <end position="2173"/>
    </location>
</feature>
<dbReference type="GO" id="GO:0031177">
    <property type="term" value="F:phosphopantetheine binding"/>
    <property type="evidence" value="ECO:0007669"/>
    <property type="project" value="InterPro"/>
</dbReference>
<keyword evidence="4" id="KW-0808">Transferase</keyword>
<dbReference type="Pfam" id="PF02801">
    <property type="entry name" value="Ketoacyl-synt_C"/>
    <property type="match status" value="1"/>
</dbReference>
<dbReference type="InterPro" id="IPR014031">
    <property type="entry name" value="Ketoacyl_synth_C"/>
</dbReference>
<feature type="region of interest" description="Disordered" evidence="5">
    <location>
        <begin position="1748"/>
        <end position="1767"/>
    </location>
</feature>
<evidence type="ECO:0000256" key="4">
    <source>
        <dbReference type="ARBA" id="ARBA00022679"/>
    </source>
</evidence>
<dbReference type="InterPro" id="IPR016039">
    <property type="entry name" value="Thiolase-like"/>
</dbReference>
<dbReference type="PROSITE" id="PS50075">
    <property type="entry name" value="CARRIER"/>
    <property type="match status" value="2"/>
</dbReference>
<feature type="region of interest" description="Disordered" evidence="5">
    <location>
        <begin position="1508"/>
        <end position="1530"/>
    </location>
</feature>
<feature type="domain" description="Carrier" evidence="6">
    <location>
        <begin position="5"/>
        <end position="81"/>
    </location>
</feature>
<dbReference type="Pfam" id="PF00881">
    <property type="entry name" value="Nitroreductase"/>
    <property type="match status" value="1"/>
</dbReference>
<dbReference type="Pfam" id="PF00501">
    <property type="entry name" value="AMP-binding"/>
    <property type="match status" value="1"/>
</dbReference>
<name>A0A6N3K5N1_9ACTN</name>
<dbReference type="GO" id="GO:0005737">
    <property type="term" value="C:cytoplasm"/>
    <property type="evidence" value="ECO:0007669"/>
    <property type="project" value="TreeGrafter"/>
</dbReference>
<sequence>MNEQTAIPDRVEIVLDVLSGVLPAGVTADADTALGDLGLGSLAAARLLLEVGAAFGTELPTDALRRCATARELAELAAHAAPAGAGLRPDVRPEPGRRHEPFPLTPLQEGYLLAKATGLPGCHLYREYDLPDLDVDRLRTAWGRLVGHHEALRLVLTPDGRQRVAERPPDWTMPVGDDAEDVRRRLSHHSYGPADEPLWTVEVSRAPDGGGVLHLSVDAAIVDGAGLELLVGQLRALHDDPGRELPAPGAGLRDLGVALAAHRDGDGYRAGLEYWADALRDLPPGPALPTSGVEPGPVRVPYTAALTRREWAAVTAYAGDLGVSPTAVVLTAFTEALRRAGADAAFSLVLTTNSRLWLPAEAAGVPGPFTSTTVFVAEATTGRPFAEAARAVHDRLRRDLEHADVPGVAALRELRSRRLPVPAQLPVVFTSLLDVGGTGADGRYAVSQTTGVTLDAQIGERDGELRVRWDVAEDVFGPGVVAATFAWFVNTLRWLRPVPDDAGRPLNDLQQAYFVARTTGGTGPWSGCQVVHAFAVDRLDLPRLEAAWLGLLAAHEPLRTVVTPDGRLVTCDDVPDRWHIPVTGPGEAGGVPSPDAVQRDMVGRAFPLGRLPQGELRVQVDEAGGATVHVALDLLVADGRSIHLLLRELMRRYAEPGTPVAGPPRAPQAAPDPHARRYWQDRLADLPPGPPVEARTGPRRRRTARVPGWTRIRRLARERGLALDALLMAALTTAIGTCHRDRFAVPLVRWTPRSEPFRPAELTALSWLAAGEPGEGLLDLAGRYDRQITADAAADGASGLAELRRLVLRRMRDGGAGYPVVCTGLLELGDVPLPDGVTAGPWLTCTPDVALDCIAIDEGDDTLRLFWDATEGAIGDDDLDRIFDAYRSALAELADLSDVVYVWNDTVVEFPHAGPVHLLFEAQARTRPEAVAVRGRGGTTSFGDLNAVANRIAVRLRAAGVGAGSVVGISVARGPLMVAAVYGVLKAGGAYLPVEPSLPPARAALMLADAGAVALVTTSDLDLPAPGRPDGIAVVHADRVGSAAVPDPEPCTGEDDLAYVIFTSGSTGRPKGVAVTHRAVHNLLHWARRTFRFGPEDTGLCVTSLGFDLSVFDILGLLGYGASIYVADSEQQKDPALLLDVLLREPVTFWNSAPTTLAHVVPLTAAHRGRPGTTDLRLVFLSGDHTPLSLPDELRACFTAAEIVNLGGATEATVWSNWYRVGTVEPGWRSIPYGRPIDNARYYVLDDDRRPCRPGVEGDLYIAGEVLSAGYHNRPDLTEDRFVPCPFGPPGDRMYRTGDRAAFLPDGNLTFLGRADHQVKIRGFRVELGEIEHRLRGHPGVKDAVVVAREEGGERKLVAYLLSSGGAAPAVRDLRAFAAETLPDYMVPSHLAVLEQFPATDNGKLDRARLPWPLPPVPPPVGPPVGPPDPPGPADAPHEPGVRQVLTELFGELLGETVDPAADLWDQGATSFTMVQVSARLHERLGTRVPVAALLENPTIDGIAAHLSPGTPAPVPADPSPAVAPPPRTVDVLSPTERSAFAAARLDLRDDGEAVPLPGEHPAPRRYRRRASRRDFLDRPVPLSTVADLLSLLRPLSDGDRTRRLYPSAGDTYGVQVYVHVPGDRVTGLPAGVYYHHPDEHTLRRIGDGSALDRTAHFVYNRPVYDRAAFQLLLVGQARAIRPLYGDDADRYLALEAGYLGQVLMGAQADHGLGLCPVGAVAEAPVRAALRLDDGHVFQQAFLCGPVTRDDEAETPGTPAAGPPSVAGPGEIAVVGVAGRYPGADDVGALWRNLDAGHCAITPPPPGRGSGPAGGYLSGLETFDSMAFGIAPAEAAVLDPQVRVLLEVVWACLEDAGHTPASLGRVGVFVGVMWHDHRLAGTDRWRDGDPARISGTGSEIANRISHTFDFRGPSVAVDTSCSSALTALRQAAESLDRGDCDAAVVGAVNLLAHPYHVAVLRGLGLVAETPHPALDAAAAGWSPGEGAGALLLRRLGDARRDRDRVDAVVESTWVGHSGATSRFGTPDAATLAGSLAEAVSRAGLTPADIGYVECAASGAALSDAAEIEAVGRFLAAAAPGPEGVRVPIGTLKPNLGHAEAASGLAQLTKVLLQLRHRRLVPTLLAETPHPLVDLDALPVRFVRRPEPWTGVPLRALVTAVGATGTVGHVVLRSDEEER</sequence>
<dbReference type="InterPro" id="IPR025110">
    <property type="entry name" value="AMP-bd_C"/>
</dbReference>
<dbReference type="NCBIfam" id="TIGR01733">
    <property type="entry name" value="AA-adenyl-dom"/>
    <property type="match status" value="1"/>
</dbReference>
<dbReference type="InterPro" id="IPR020845">
    <property type="entry name" value="AMP-binding_CS"/>
</dbReference>
<dbReference type="Gene3D" id="3.30.300.30">
    <property type="match status" value="1"/>
</dbReference>
<dbReference type="InterPro" id="IPR010071">
    <property type="entry name" value="AA_adenyl_dom"/>
</dbReference>
<gene>
    <name evidence="8" type="ORF">DVH21_27005</name>
</gene>
<dbReference type="InterPro" id="IPR000415">
    <property type="entry name" value="Nitroreductase-like"/>
</dbReference>
<dbReference type="CDD" id="cd02142">
    <property type="entry name" value="McbC_SagB-like_oxidoreductase"/>
    <property type="match status" value="1"/>
</dbReference>
<dbReference type="InterPro" id="IPR045851">
    <property type="entry name" value="AMP-bd_C_sf"/>
</dbReference>
<dbReference type="Gene3D" id="1.10.1200.10">
    <property type="entry name" value="ACP-like"/>
    <property type="match status" value="2"/>
</dbReference>
<feature type="domain" description="Carrier" evidence="6">
    <location>
        <begin position="1436"/>
        <end position="1511"/>
    </location>
</feature>
<dbReference type="SUPFAM" id="SSF55469">
    <property type="entry name" value="FMN-dependent nitroreductase-like"/>
    <property type="match status" value="1"/>
</dbReference>
<protein>
    <submittedName>
        <fullName evidence="8">Amino acid adenylation domain-containing protein</fullName>
    </submittedName>
</protein>
<dbReference type="InterPro" id="IPR029479">
    <property type="entry name" value="Nitroreductase"/>
</dbReference>
<dbReference type="InterPro" id="IPR020841">
    <property type="entry name" value="PKS_Beta-ketoAc_synthase_dom"/>
</dbReference>
<dbReference type="InterPro" id="IPR020806">
    <property type="entry name" value="PKS_PP-bd"/>
</dbReference>
<dbReference type="Pfam" id="PF13193">
    <property type="entry name" value="AMP-binding_C"/>
    <property type="match status" value="1"/>
</dbReference>
<dbReference type="Pfam" id="PF00668">
    <property type="entry name" value="Condensation"/>
    <property type="match status" value="1"/>
</dbReference>
<dbReference type="InterPro" id="IPR009081">
    <property type="entry name" value="PP-bd_ACP"/>
</dbReference>
<reference evidence="8 9" key="2">
    <citation type="submission" date="2018-08" db="EMBL/GenBank/DDBJ databases">
        <title>Streptomyces kandeliansis sp. nov., an endophytic bacterium isolated from mangrove plant.</title>
        <authorList>
            <person name="Wang R."/>
        </authorList>
    </citation>
    <scope>NUCLEOTIDE SEQUENCE [LARGE SCALE GENOMIC DNA]</scope>
    <source>
        <strain evidence="9">H14(2018)</strain>
    </source>
</reference>
<dbReference type="InterPro" id="IPR000873">
    <property type="entry name" value="AMP-dep_synth/lig_dom"/>
</dbReference>
<dbReference type="EMBL" id="CP031263">
    <property type="protein sequence ID" value="AXH93301.1"/>
    <property type="molecule type" value="Genomic_DNA"/>
</dbReference>
<feature type="region of interest" description="Disordered" evidence="5">
    <location>
        <begin position="682"/>
        <end position="703"/>
    </location>
</feature>
<dbReference type="GO" id="GO:0043041">
    <property type="term" value="P:amino acid activation for nonribosomal peptide biosynthetic process"/>
    <property type="evidence" value="ECO:0007669"/>
    <property type="project" value="TreeGrafter"/>
</dbReference>
<dbReference type="CDD" id="cd05930">
    <property type="entry name" value="A_NRPS"/>
    <property type="match status" value="1"/>
</dbReference>
<dbReference type="Gene3D" id="3.40.109.10">
    <property type="entry name" value="NADH Oxidase"/>
    <property type="match status" value="1"/>
</dbReference>
<dbReference type="InterPro" id="IPR001242">
    <property type="entry name" value="Condensation_dom"/>
</dbReference>
<dbReference type="SUPFAM" id="SSF47336">
    <property type="entry name" value="ACP-like"/>
    <property type="match status" value="2"/>
</dbReference>
<dbReference type="CDD" id="cd00833">
    <property type="entry name" value="PKS"/>
    <property type="match status" value="1"/>
</dbReference>
<dbReference type="PANTHER" id="PTHR45527">
    <property type="entry name" value="NONRIBOSOMAL PEPTIDE SYNTHETASE"/>
    <property type="match status" value="1"/>
</dbReference>
<dbReference type="Pfam" id="PF00550">
    <property type="entry name" value="PP-binding"/>
    <property type="match status" value="2"/>
</dbReference>
<feature type="region of interest" description="Disordered" evidence="5">
    <location>
        <begin position="1413"/>
        <end position="1439"/>
    </location>
</feature>
<dbReference type="SUPFAM" id="SSF56801">
    <property type="entry name" value="Acetyl-CoA synthetase-like"/>
    <property type="match status" value="1"/>
</dbReference>
<dbReference type="Gene3D" id="3.40.47.10">
    <property type="match status" value="1"/>
</dbReference>
<evidence type="ECO:0000313" key="8">
    <source>
        <dbReference type="EMBL" id="AXH93301.1"/>
    </source>
</evidence>
<evidence type="ECO:0000256" key="2">
    <source>
        <dbReference type="ARBA" id="ARBA00022450"/>
    </source>
</evidence>
<proteinExistence type="predicted"/>
<organism evidence="8 9">
    <name type="scientific">Micromonospora aurantiaca</name>
    <name type="common">nom. illeg.</name>
    <dbReference type="NCBI Taxonomy" id="47850"/>
    <lineage>
        <taxon>Bacteria</taxon>
        <taxon>Bacillati</taxon>
        <taxon>Actinomycetota</taxon>
        <taxon>Actinomycetes</taxon>
        <taxon>Micromonosporales</taxon>
        <taxon>Micromonosporaceae</taxon>
        <taxon>Micromonospora</taxon>
    </lineage>
</organism>
<dbReference type="RefSeq" id="WP_114920724.1">
    <property type="nucleotide sequence ID" value="NZ_CP031263.1"/>
</dbReference>
<dbReference type="SMART" id="SM00823">
    <property type="entry name" value="PKS_PP"/>
    <property type="match status" value="2"/>
</dbReference>
<keyword evidence="3" id="KW-0597">Phosphoprotein</keyword>
<dbReference type="InterPro" id="IPR036736">
    <property type="entry name" value="ACP-like_sf"/>
</dbReference>
<dbReference type="Gene3D" id="3.30.559.30">
    <property type="entry name" value="Nonribosomal peptide synthetase, condensation domain"/>
    <property type="match status" value="3"/>
</dbReference>
<dbReference type="SUPFAM" id="SSF53901">
    <property type="entry name" value="Thiolase-like"/>
    <property type="match status" value="1"/>
</dbReference>
<dbReference type="SMART" id="SM00825">
    <property type="entry name" value="PKS_KS"/>
    <property type="match status" value="1"/>
</dbReference>
<comment type="cofactor">
    <cofactor evidence="1">
        <name>pantetheine 4'-phosphate</name>
        <dbReference type="ChEBI" id="CHEBI:47942"/>
    </cofactor>
</comment>
<dbReference type="InterPro" id="IPR014030">
    <property type="entry name" value="Ketoacyl_synth_N"/>
</dbReference>
<evidence type="ECO:0000259" key="6">
    <source>
        <dbReference type="PROSITE" id="PS50075"/>
    </source>
</evidence>
<feature type="region of interest" description="Disordered" evidence="5">
    <location>
        <begin position="1552"/>
        <end position="1571"/>
    </location>
</feature>
<dbReference type="PANTHER" id="PTHR45527:SF1">
    <property type="entry name" value="FATTY ACID SYNTHASE"/>
    <property type="match status" value="1"/>
</dbReference>
<feature type="compositionally biased region" description="Pro residues" evidence="5">
    <location>
        <begin position="1413"/>
        <end position="1434"/>
    </location>
</feature>
<dbReference type="PROSITE" id="PS52004">
    <property type="entry name" value="KS3_2"/>
    <property type="match status" value="1"/>
</dbReference>
<dbReference type="Pfam" id="PF00109">
    <property type="entry name" value="ketoacyl-synt"/>
    <property type="match status" value="1"/>
</dbReference>
<evidence type="ECO:0000313" key="9">
    <source>
        <dbReference type="Proteomes" id="UP000253958"/>
    </source>
</evidence>
<accession>A0A6N3K5N1</accession>
<dbReference type="Gene3D" id="3.30.559.10">
    <property type="entry name" value="Chloramphenicol acetyltransferase-like domain"/>
    <property type="match status" value="2"/>
</dbReference>
<evidence type="ECO:0000259" key="7">
    <source>
        <dbReference type="PROSITE" id="PS52004"/>
    </source>
</evidence>
<dbReference type="GO" id="GO:0044550">
    <property type="term" value="P:secondary metabolite biosynthetic process"/>
    <property type="evidence" value="ECO:0007669"/>
    <property type="project" value="TreeGrafter"/>
</dbReference>
<dbReference type="Gene3D" id="2.30.38.10">
    <property type="entry name" value="Luciferase, Domain 3"/>
    <property type="match status" value="1"/>
</dbReference>
<feature type="compositionally biased region" description="Pro residues" evidence="5">
    <location>
        <begin position="1511"/>
        <end position="1528"/>
    </location>
</feature>
<feature type="compositionally biased region" description="Low complexity" evidence="5">
    <location>
        <begin position="1755"/>
        <end position="1767"/>
    </location>
</feature>
<dbReference type="Proteomes" id="UP000253958">
    <property type="component" value="Chromosome"/>
</dbReference>
<dbReference type="InterPro" id="IPR023213">
    <property type="entry name" value="CAT-like_dom_sf"/>
</dbReference>
<dbReference type="FunFam" id="3.30.300.30:FF:000010">
    <property type="entry name" value="Enterobactin synthetase component F"/>
    <property type="match status" value="1"/>
</dbReference>
<dbReference type="PROSITE" id="PS00455">
    <property type="entry name" value="AMP_BINDING"/>
    <property type="match status" value="1"/>
</dbReference>